<reference evidence="9" key="1">
    <citation type="submission" date="2020-08" db="EMBL/GenBank/DDBJ databases">
        <title>Multicomponent nature underlies the extraordinary mechanical properties of spider dragline silk.</title>
        <authorList>
            <person name="Kono N."/>
            <person name="Nakamura H."/>
            <person name="Mori M."/>
            <person name="Yoshida Y."/>
            <person name="Ohtoshi R."/>
            <person name="Malay A.D."/>
            <person name="Moran D.A.P."/>
            <person name="Tomita M."/>
            <person name="Numata K."/>
            <person name="Arakawa K."/>
        </authorList>
    </citation>
    <scope>NUCLEOTIDE SEQUENCE</scope>
</reference>
<keyword evidence="5 7" id="KW-0539">Nucleus</keyword>
<dbReference type="SMART" id="SM01074">
    <property type="entry name" value="Cdc6_C"/>
    <property type="match status" value="1"/>
</dbReference>
<dbReference type="FunFam" id="3.40.50.300:FF:000547">
    <property type="entry name" value="Cell division control protein"/>
    <property type="match status" value="1"/>
</dbReference>
<evidence type="ECO:0000256" key="4">
    <source>
        <dbReference type="ARBA" id="ARBA00022705"/>
    </source>
</evidence>
<evidence type="ECO:0000313" key="9">
    <source>
        <dbReference type="EMBL" id="GFS49837.1"/>
    </source>
</evidence>
<dbReference type="SUPFAM" id="SSF46785">
    <property type="entry name" value="Winged helix' DNA-binding domain"/>
    <property type="match status" value="1"/>
</dbReference>
<dbReference type="Proteomes" id="UP000887013">
    <property type="component" value="Unassembled WGS sequence"/>
</dbReference>
<evidence type="ECO:0000256" key="6">
    <source>
        <dbReference type="ARBA" id="ARBA00023306"/>
    </source>
</evidence>
<dbReference type="Gene3D" id="1.10.8.60">
    <property type="match status" value="1"/>
</dbReference>
<dbReference type="InterPro" id="IPR054425">
    <property type="entry name" value="Cdc6_ORC1-like_ATPase_lid"/>
</dbReference>
<dbReference type="GO" id="GO:0003688">
    <property type="term" value="F:DNA replication origin binding"/>
    <property type="evidence" value="ECO:0007669"/>
    <property type="project" value="TreeGrafter"/>
</dbReference>
<keyword evidence="4" id="KW-0235">DNA replication</keyword>
<comment type="subcellular location">
    <subcellularLocation>
        <location evidence="1 7">Nucleus</location>
    </subcellularLocation>
</comment>
<dbReference type="GO" id="GO:0016887">
    <property type="term" value="F:ATP hydrolysis activity"/>
    <property type="evidence" value="ECO:0007669"/>
    <property type="project" value="InterPro"/>
</dbReference>
<gene>
    <name evidence="9" type="primary">Cdc6</name>
    <name evidence="9" type="ORF">NPIL_418901</name>
</gene>
<evidence type="ECO:0000313" key="10">
    <source>
        <dbReference type="Proteomes" id="UP000887013"/>
    </source>
</evidence>
<evidence type="ECO:0000256" key="5">
    <source>
        <dbReference type="ARBA" id="ARBA00023242"/>
    </source>
</evidence>
<evidence type="ECO:0000256" key="3">
    <source>
        <dbReference type="ARBA" id="ARBA00022618"/>
    </source>
</evidence>
<keyword evidence="3 9" id="KW-0132">Cell division</keyword>
<sequence>MSFQAQLHFPVKKRNVSSKKSENYSPKSTSVKRALFGEAQNVASPKKARIANENICTTSPKEKCLPKNVSPLMKAKQAFHISLPNRLVGRSKEITDIHSYISERISNNTSGSLYISGAPGTGKTCSLIHVLENFENKVSFAFVNCMSVSSPATIFKTISEELGFPTKIINSKNVAEALQRHITTSNTPVVIILDEIEQLDCKGQQVLYNLFEWPHLPQSMLTLITIANAMDLTDRILPRLHTFGYQPKLLNFPPYTKEQIISILEDRLSEIQADGTPVIKPIAIQLCARKIAAESGDIRKALNVCMRAIQVVEKRLFKQTLKPISDDRCNPGSPMKRSAIQYVDVQEISAVLHEVYGSRLQASSLTSNAENVTMPLHSMILLCSLILMKKHCKLQDMTMGKAYNVYKKICKKRDITGVNESEFYRLSCDVECRGLLLKKSAKTARLTKIILKIDEKEAEHIMQDKAMLPAILADSSVLDK</sequence>
<keyword evidence="6" id="KW-0131">Cell cycle</keyword>
<dbReference type="Pfam" id="PF13401">
    <property type="entry name" value="AAA_22"/>
    <property type="match status" value="1"/>
</dbReference>
<dbReference type="PIRSF" id="PIRSF001767">
    <property type="entry name" value="Cdc6"/>
    <property type="match status" value="1"/>
</dbReference>
<name>A0A8X6MEU9_NEPPI</name>
<dbReference type="InterPro" id="IPR015163">
    <property type="entry name" value="Cdc6_C"/>
</dbReference>
<dbReference type="InterPro" id="IPR027417">
    <property type="entry name" value="P-loop_NTPase"/>
</dbReference>
<dbReference type="Pfam" id="PF22606">
    <property type="entry name" value="Cdc6-ORC-like_ATPase_lid"/>
    <property type="match status" value="1"/>
</dbReference>
<evidence type="ECO:0000256" key="1">
    <source>
        <dbReference type="ARBA" id="ARBA00004123"/>
    </source>
</evidence>
<comment type="function">
    <text evidence="7">Involved in the initiation of DNA replication. Also participates in checkpoint controls that ensure DNA replication is completed before mitosis is initiated.</text>
</comment>
<keyword evidence="10" id="KW-1185">Reference proteome</keyword>
<dbReference type="CDD" id="cd00009">
    <property type="entry name" value="AAA"/>
    <property type="match status" value="1"/>
</dbReference>
<dbReference type="PANTHER" id="PTHR10763">
    <property type="entry name" value="CELL DIVISION CONTROL PROTEIN 6-RELATED"/>
    <property type="match status" value="1"/>
</dbReference>
<comment type="caution">
    <text evidence="9">The sequence shown here is derived from an EMBL/GenBank/DDBJ whole genome shotgun (WGS) entry which is preliminary data.</text>
</comment>
<evidence type="ECO:0000256" key="2">
    <source>
        <dbReference type="ARBA" id="ARBA00006184"/>
    </source>
</evidence>
<dbReference type="InterPro" id="IPR036388">
    <property type="entry name" value="WH-like_DNA-bd_sf"/>
</dbReference>
<dbReference type="InterPro" id="IPR036390">
    <property type="entry name" value="WH_DNA-bd_sf"/>
</dbReference>
<dbReference type="InterPro" id="IPR050311">
    <property type="entry name" value="ORC1/CDC6"/>
</dbReference>
<dbReference type="AlphaFoldDB" id="A0A8X6MEU9"/>
<organism evidence="9 10">
    <name type="scientific">Nephila pilipes</name>
    <name type="common">Giant wood spider</name>
    <name type="synonym">Nephila maculata</name>
    <dbReference type="NCBI Taxonomy" id="299642"/>
    <lineage>
        <taxon>Eukaryota</taxon>
        <taxon>Metazoa</taxon>
        <taxon>Ecdysozoa</taxon>
        <taxon>Arthropoda</taxon>
        <taxon>Chelicerata</taxon>
        <taxon>Arachnida</taxon>
        <taxon>Araneae</taxon>
        <taxon>Araneomorphae</taxon>
        <taxon>Entelegynae</taxon>
        <taxon>Araneoidea</taxon>
        <taxon>Nephilidae</taxon>
        <taxon>Nephila</taxon>
    </lineage>
</organism>
<feature type="domain" description="Cdc6 C-terminal" evidence="8">
    <location>
        <begin position="382"/>
        <end position="462"/>
    </location>
</feature>
<dbReference type="PANTHER" id="PTHR10763:SF26">
    <property type="entry name" value="CELL DIVISION CONTROL PROTEIN 6 HOMOLOG"/>
    <property type="match status" value="1"/>
</dbReference>
<dbReference type="Gene3D" id="3.40.50.300">
    <property type="entry name" value="P-loop containing nucleotide triphosphate hydrolases"/>
    <property type="match status" value="1"/>
</dbReference>
<dbReference type="InterPro" id="IPR016314">
    <property type="entry name" value="Cdc6/18"/>
</dbReference>
<accession>A0A8X6MEU9</accession>
<proteinExistence type="inferred from homology"/>
<dbReference type="GO" id="GO:0006270">
    <property type="term" value="P:DNA replication initiation"/>
    <property type="evidence" value="ECO:0007669"/>
    <property type="project" value="UniProtKB-UniRule"/>
</dbReference>
<dbReference type="CDD" id="cd08768">
    <property type="entry name" value="Cdc6_C"/>
    <property type="match status" value="1"/>
</dbReference>
<dbReference type="Gene3D" id="1.10.10.10">
    <property type="entry name" value="Winged helix-like DNA-binding domain superfamily/Winged helix DNA-binding domain"/>
    <property type="match status" value="1"/>
</dbReference>
<dbReference type="SUPFAM" id="SSF52540">
    <property type="entry name" value="P-loop containing nucleoside triphosphate hydrolases"/>
    <property type="match status" value="1"/>
</dbReference>
<protein>
    <recommendedName>
        <fullName evidence="7">Cell division control protein</fullName>
    </recommendedName>
</protein>
<evidence type="ECO:0000256" key="7">
    <source>
        <dbReference type="PIRNR" id="PIRNR001767"/>
    </source>
</evidence>
<dbReference type="Pfam" id="PF09079">
    <property type="entry name" value="WHD_Cdc6"/>
    <property type="match status" value="1"/>
</dbReference>
<dbReference type="GO" id="GO:0005634">
    <property type="term" value="C:nucleus"/>
    <property type="evidence" value="ECO:0007669"/>
    <property type="project" value="UniProtKB-SubCell"/>
</dbReference>
<dbReference type="InterPro" id="IPR049945">
    <property type="entry name" value="AAA_22"/>
</dbReference>
<dbReference type="EMBL" id="BMAW01091430">
    <property type="protein sequence ID" value="GFS49837.1"/>
    <property type="molecule type" value="Genomic_DNA"/>
</dbReference>
<comment type="similarity">
    <text evidence="2 7">Belongs to the CDC6/cdc18 family.</text>
</comment>
<dbReference type="OrthoDB" id="1926878at2759"/>
<dbReference type="GO" id="GO:0051301">
    <property type="term" value="P:cell division"/>
    <property type="evidence" value="ECO:0007669"/>
    <property type="project" value="UniProtKB-UniRule"/>
</dbReference>
<evidence type="ECO:0000259" key="8">
    <source>
        <dbReference type="SMART" id="SM01074"/>
    </source>
</evidence>
<dbReference type="GO" id="GO:0033314">
    <property type="term" value="P:mitotic DNA replication checkpoint signaling"/>
    <property type="evidence" value="ECO:0007669"/>
    <property type="project" value="TreeGrafter"/>
</dbReference>